<dbReference type="AlphaFoldDB" id="A0A543L8U2"/>
<evidence type="ECO:0000313" key="2">
    <source>
        <dbReference type="Proteomes" id="UP000316993"/>
    </source>
</evidence>
<dbReference type="EMBL" id="VFPV01000002">
    <property type="protein sequence ID" value="TQN03856.1"/>
    <property type="molecule type" value="Genomic_DNA"/>
</dbReference>
<evidence type="ECO:0008006" key="3">
    <source>
        <dbReference type="Google" id="ProtNLM"/>
    </source>
</evidence>
<dbReference type="Proteomes" id="UP000316993">
    <property type="component" value="Unassembled WGS sequence"/>
</dbReference>
<protein>
    <recommendedName>
        <fullName evidence="3">Toxin CptA</fullName>
    </recommendedName>
</protein>
<gene>
    <name evidence="1" type="ORF">BDD18_2558</name>
</gene>
<evidence type="ECO:0000313" key="1">
    <source>
        <dbReference type="EMBL" id="TQN03856.1"/>
    </source>
</evidence>
<reference evidence="1 2" key="1">
    <citation type="submission" date="2019-06" db="EMBL/GenBank/DDBJ databases">
        <title>Genomic Encyclopedia of Archaeal and Bacterial Type Strains, Phase II (KMG-II): from individual species to whole genera.</title>
        <authorList>
            <person name="Goeker M."/>
        </authorList>
    </citation>
    <scope>NUCLEOTIDE SEQUENCE [LARGE SCALE GENOMIC DNA]</scope>
    <source>
        <strain evidence="1 2">DSM 7270</strain>
    </source>
</reference>
<comment type="caution">
    <text evidence="1">The sequence shown here is derived from an EMBL/GenBank/DDBJ whole genome shotgun (WGS) entry which is preliminary data.</text>
</comment>
<name>A0A543L8U2_9BURK</name>
<accession>A0A543L8U2</accession>
<sequence>MLALAAWVIASLCALRYWWCAPSGELVWDGQGWAIHFVADEEPLALRGAPQVLVDMQAWLWVMAVHGDLRRSWIWLERSRQTERWGDLRRAVYSPAMQAAAPASLFHPAQGREP</sequence>
<proteinExistence type="predicted"/>
<organism evidence="1 2">
    <name type="scientific">Acidovorax temperans</name>
    <dbReference type="NCBI Taxonomy" id="80878"/>
    <lineage>
        <taxon>Bacteria</taxon>
        <taxon>Pseudomonadati</taxon>
        <taxon>Pseudomonadota</taxon>
        <taxon>Betaproteobacteria</taxon>
        <taxon>Burkholderiales</taxon>
        <taxon>Comamonadaceae</taxon>
        <taxon>Acidovorax</taxon>
    </lineage>
</organism>